<dbReference type="AlphaFoldDB" id="A0A1J5SV16"/>
<protein>
    <submittedName>
        <fullName evidence="1">Uncharacterized protein</fullName>
    </submittedName>
</protein>
<dbReference type="EMBL" id="MLJW01000019">
    <property type="protein sequence ID" value="OIR11811.1"/>
    <property type="molecule type" value="Genomic_DNA"/>
</dbReference>
<comment type="caution">
    <text evidence="1">The sequence shown here is derived from an EMBL/GenBank/DDBJ whole genome shotgun (WGS) entry which is preliminary data.</text>
</comment>
<accession>A0A1J5SV16</accession>
<evidence type="ECO:0000313" key="1">
    <source>
        <dbReference type="EMBL" id="OIR11811.1"/>
    </source>
</evidence>
<sequence>MKKMEQLELDAHRKEIAADMRGLLEKYRAIFGWDIPEIDQGSADKLILAAMHKALDDISM</sequence>
<proteinExistence type="predicted"/>
<organism evidence="1">
    <name type="scientific">mine drainage metagenome</name>
    <dbReference type="NCBI Taxonomy" id="410659"/>
    <lineage>
        <taxon>unclassified sequences</taxon>
        <taxon>metagenomes</taxon>
        <taxon>ecological metagenomes</taxon>
    </lineage>
</organism>
<reference evidence="1" key="1">
    <citation type="submission" date="2016-10" db="EMBL/GenBank/DDBJ databases">
        <title>Sequence of Gallionella enrichment culture.</title>
        <authorList>
            <person name="Poehlein A."/>
            <person name="Muehling M."/>
            <person name="Daniel R."/>
        </authorList>
    </citation>
    <scope>NUCLEOTIDE SEQUENCE</scope>
</reference>
<name>A0A1J5SV16_9ZZZZ</name>
<gene>
    <name evidence="1" type="ORF">GALL_66680</name>
</gene>